<sequence length="333" mass="37205">MTERYAKQDEYENVPAVYLKYGKYSAILLPTIGGNLISFRNDEKGNRYLREPEGAEWASFVAKPLLHGIPVLFPPNRYDGGTFTFDGRVYHLPVNEERTNNHIHGFVYDAEWTLEELAEDENESRATVSFVFDEQHPDYGSFPHRVVLRQTFVLSSDGLEQRFEAVNESGQALPFMLGFHTTLNVPFAQGSDVRDIRCGLPIGDRWELNARQLPTGKRLPLRDGEQALAAGQGDPFFAGLDDHYAAAGVDGGRNAVTVEDANAGVRFVYETGDAFKHWMVYNAEANGSFFCPEPQTGMVNAPNVGLPDDVTGLIRLEPGAKWTATCRMYDRSL</sequence>
<dbReference type="Pfam" id="PF01263">
    <property type="entry name" value="Aldose_epim"/>
    <property type="match status" value="1"/>
</dbReference>
<evidence type="ECO:0000313" key="2">
    <source>
        <dbReference type="Proteomes" id="UP001596113"/>
    </source>
</evidence>
<evidence type="ECO:0000313" key="1">
    <source>
        <dbReference type="EMBL" id="MFC5405279.1"/>
    </source>
</evidence>
<protein>
    <submittedName>
        <fullName evidence="1">Aldose 1-epimerase</fullName>
    </submittedName>
</protein>
<name>A0ABW0HW64_9BACL</name>
<reference evidence="2" key="1">
    <citation type="journal article" date="2019" name="Int. J. Syst. Evol. Microbiol.">
        <title>The Global Catalogue of Microorganisms (GCM) 10K type strain sequencing project: providing services to taxonomists for standard genome sequencing and annotation.</title>
        <authorList>
            <consortium name="The Broad Institute Genomics Platform"/>
            <consortium name="The Broad Institute Genome Sequencing Center for Infectious Disease"/>
            <person name="Wu L."/>
            <person name="Ma J."/>
        </authorList>
    </citation>
    <scope>NUCLEOTIDE SEQUENCE [LARGE SCALE GENOMIC DNA]</scope>
    <source>
        <strain evidence="2">CGMCC 1.18575</strain>
    </source>
</reference>
<dbReference type="Proteomes" id="UP001596113">
    <property type="component" value="Unassembled WGS sequence"/>
</dbReference>
<dbReference type="InterPro" id="IPR014718">
    <property type="entry name" value="GH-type_carb-bd"/>
</dbReference>
<dbReference type="InterPro" id="IPR008183">
    <property type="entry name" value="Aldose_1/G6P_1-epimerase"/>
</dbReference>
<proteinExistence type="predicted"/>
<dbReference type="RefSeq" id="WP_378136384.1">
    <property type="nucleotide sequence ID" value="NZ_JBHSMI010000029.1"/>
</dbReference>
<dbReference type="EMBL" id="JBHSMI010000029">
    <property type="protein sequence ID" value="MFC5405279.1"/>
    <property type="molecule type" value="Genomic_DNA"/>
</dbReference>
<dbReference type="CDD" id="cd01081">
    <property type="entry name" value="Aldose_epim"/>
    <property type="match status" value="1"/>
</dbReference>
<gene>
    <name evidence="1" type="ORF">ACFPOF_21265</name>
</gene>
<accession>A0ABW0HW64</accession>
<dbReference type="InterPro" id="IPR011013">
    <property type="entry name" value="Gal_mutarotase_sf_dom"/>
</dbReference>
<dbReference type="SUPFAM" id="SSF74650">
    <property type="entry name" value="Galactose mutarotase-like"/>
    <property type="match status" value="1"/>
</dbReference>
<dbReference type="Gene3D" id="2.70.98.10">
    <property type="match status" value="1"/>
</dbReference>
<organism evidence="1 2">
    <name type="scientific">Cohnella soli</name>
    <dbReference type="NCBI Taxonomy" id="425005"/>
    <lineage>
        <taxon>Bacteria</taxon>
        <taxon>Bacillati</taxon>
        <taxon>Bacillota</taxon>
        <taxon>Bacilli</taxon>
        <taxon>Bacillales</taxon>
        <taxon>Paenibacillaceae</taxon>
        <taxon>Cohnella</taxon>
    </lineage>
</organism>
<keyword evidence="2" id="KW-1185">Reference proteome</keyword>
<comment type="caution">
    <text evidence="1">The sequence shown here is derived from an EMBL/GenBank/DDBJ whole genome shotgun (WGS) entry which is preliminary data.</text>
</comment>